<gene>
    <name evidence="3" type="ORF">PSALAMII_LOCUS11456</name>
</gene>
<dbReference type="EMBL" id="CAJVPG010000466">
    <property type="protein sequence ID" value="CAG8431145.1"/>
    <property type="molecule type" value="Genomic_DNA"/>
</dbReference>
<dbReference type="InterPro" id="IPR001810">
    <property type="entry name" value="F-box_dom"/>
</dbReference>
<evidence type="ECO:0000256" key="1">
    <source>
        <dbReference type="SAM" id="Phobius"/>
    </source>
</evidence>
<evidence type="ECO:0000313" key="3">
    <source>
        <dbReference type="EMBL" id="CAG8431145.1"/>
    </source>
</evidence>
<dbReference type="AlphaFoldDB" id="A0A9W4NXF2"/>
<name>A0A9W4NXF2_9EURO</name>
<dbReference type="PROSITE" id="PS50181">
    <property type="entry name" value="FBOX"/>
    <property type="match status" value="1"/>
</dbReference>
<dbReference type="Pfam" id="PF00646">
    <property type="entry name" value="F-box"/>
    <property type="match status" value="1"/>
</dbReference>
<accession>A0A9W4NXF2</accession>
<dbReference type="Proteomes" id="UP001152649">
    <property type="component" value="Unassembled WGS sequence"/>
</dbReference>
<reference evidence="3" key="1">
    <citation type="submission" date="2021-07" db="EMBL/GenBank/DDBJ databases">
        <authorList>
            <person name="Branca A.L. A."/>
        </authorList>
    </citation>
    <scope>NUCLEOTIDE SEQUENCE</scope>
</reference>
<keyword evidence="1" id="KW-1133">Transmembrane helix</keyword>
<keyword evidence="4" id="KW-1185">Reference proteome</keyword>
<protein>
    <recommendedName>
        <fullName evidence="2">F-box domain-containing protein</fullName>
    </recommendedName>
</protein>
<comment type="caution">
    <text evidence="3">The sequence shown here is derived from an EMBL/GenBank/DDBJ whole genome shotgun (WGS) entry which is preliminary data.</text>
</comment>
<feature type="transmembrane region" description="Helical" evidence="1">
    <location>
        <begin position="16"/>
        <end position="35"/>
    </location>
</feature>
<proteinExistence type="predicted"/>
<keyword evidence="1" id="KW-0812">Transmembrane</keyword>
<evidence type="ECO:0000259" key="2">
    <source>
        <dbReference type="PROSITE" id="PS50181"/>
    </source>
</evidence>
<dbReference type="OrthoDB" id="4454461at2759"/>
<organism evidence="3 4">
    <name type="scientific">Penicillium salamii</name>
    <dbReference type="NCBI Taxonomy" id="1612424"/>
    <lineage>
        <taxon>Eukaryota</taxon>
        <taxon>Fungi</taxon>
        <taxon>Dikarya</taxon>
        <taxon>Ascomycota</taxon>
        <taxon>Pezizomycotina</taxon>
        <taxon>Eurotiomycetes</taxon>
        <taxon>Eurotiomycetidae</taxon>
        <taxon>Eurotiales</taxon>
        <taxon>Aspergillaceae</taxon>
        <taxon>Penicillium</taxon>
    </lineage>
</organism>
<sequence length="391" mass="45450">MWDLTKRTPKALRKEAPILLLPNILISKIFAYLLLIDRVCLLLTCKRFQFLIDATKPKEFKFPRLLKIKNPRLCVNKANILRNQLLLRIETSSWLYCGACLKLHPRKAFSRPSVPSIHRRCSDNAGIVDLCPCISLTAADRRNIIRFLSVPSTFNKLKAQLRHIIRLFTNGNTPNPQISLDGRFTIREKDGLRYLTHACCERAKYWKTNLQLFVFIDEEKLIVHAEYRLDSQRPRRRNWLAEPVFACPHKDITLLAGYLTGARKCTECDTIIEGTSRRNENPATISTQRVLGGIEESECSTWLRQSRFTDQTYDQYLIYWRDAAAIIFERKEKRVKMKRYLDSTKPSIELDGSLGRSIVFKPVLKRSRSLPLRFMPGKVVTLADLKRSRLQ</sequence>
<keyword evidence="1" id="KW-0472">Membrane</keyword>
<evidence type="ECO:0000313" key="4">
    <source>
        <dbReference type="Proteomes" id="UP001152649"/>
    </source>
</evidence>
<feature type="domain" description="F-box" evidence="2">
    <location>
        <begin position="15"/>
        <end position="65"/>
    </location>
</feature>
<dbReference type="CDD" id="cd09917">
    <property type="entry name" value="F-box_SF"/>
    <property type="match status" value="1"/>
</dbReference>